<evidence type="ECO:0000313" key="1">
    <source>
        <dbReference type="EMBL" id="OHT05729.1"/>
    </source>
</evidence>
<dbReference type="InterPro" id="IPR025533">
    <property type="entry name" value="DUF4419"/>
</dbReference>
<evidence type="ECO:0008006" key="3">
    <source>
        <dbReference type="Google" id="ProtNLM"/>
    </source>
</evidence>
<keyword evidence="2" id="KW-1185">Reference proteome</keyword>
<dbReference type="AlphaFoldDB" id="A0A1J4K2R5"/>
<dbReference type="OrthoDB" id="9978173at2759"/>
<dbReference type="PANTHER" id="PTHR31252">
    <property type="entry name" value="DUF4419 DOMAIN-CONTAINING PROTEIN"/>
    <property type="match status" value="1"/>
</dbReference>
<dbReference type="PANTHER" id="PTHR31252:SF11">
    <property type="entry name" value="DUF4419 DOMAIN-CONTAINING PROTEIN"/>
    <property type="match status" value="1"/>
</dbReference>
<accession>A0A1J4K2R5</accession>
<dbReference type="RefSeq" id="XP_068358865.1">
    <property type="nucleotide sequence ID" value="XM_068504966.1"/>
</dbReference>
<organism evidence="1 2">
    <name type="scientific">Tritrichomonas foetus</name>
    <dbReference type="NCBI Taxonomy" id="1144522"/>
    <lineage>
        <taxon>Eukaryota</taxon>
        <taxon>Metamonada</taxon>
        <taxon>Parabasalia</taxon>
        <taxon>Tritrichomonadida</taxon>
        <taxon>Tritrichomonadidae</taxon>
        <taxon>Tritrichomonas</taxon>
    </lineage>
</organism>
<name>A0A1J4K2R5_9EUKA</name>
<dbReference type="VEuPathDB" id="TrichDB:TRFO_26466"/>
<dbReference type="GeneID" id="94839670"/>
<sequence length="340" mass="39153">MSDNKLVIDLEDLTPPKDLWTEYEPLSKDDNPSLLCTSSKEKLALANYEHPLLQGFCQAFEQHRPITISPDIIWILIVQGFSHHVNYNAEKLRSMFVNFSGKKKLTVKRPLLRPETATQSDWEGIFDSFNEQIGKYTGTELIDALTPNFSTSTNVSIAVGAVSIMSSMQKYFDYTVVMGGCGLPSVTVEGTVEDWQKIADKLDFIEKFELEWWVKELRPIIHEIIRTKSGTIDKSFWLRMIKYHSHYGYNKKLIDGWICAFYPYHKKGEQLNLKSIILKNFHNLPNEMLKVPFKLIVLDNFGKIIQESDGTLEAGFIGVSQNHETFNIKPEIGWNIFYKQ</sequence>
<dbReference type="Proteomes" id="UP000179807">
    <property type="component" value="Unassembled WGS sequence"/>
</dbReference>
<comment type="caution">
    <text evidence="1">The sequence shown here is derived from an EMBL/GenBank/DDBJ whole genome shotgun (WGS) entry which is preliminary data.</text>
</comment>
<protein>
    <recommendedName>
        <fullName evidence="3">DUF4419 domain-containing protein</fullName>
    </recommendedName>
</protein>
<evidence type="ECO:0000313" key="2">
    <source>
        <dbReference type="Proteomes" id="UP000179807"/>
    </source>
</evidence>
<reference evidence="1" key="1">
    <citation type="submission" date="2016-10" db="EMBL/GenBank/DDBJ databases">
        <authorList>
            <person name="Benchimol M."/>
            <person name="Almeida L.G."/>
            <person name="Vasconcelos A.T."/>
            <person name="Perreira-Neves A."/>
            <person name="Rosa I.A."/>
            <person name="Tasca T."/>
            <person name="Bogo M.R."/>
            <person name="de Souza W."/>
        </authorList>
    </citation>
    <scope>NUCLEOTIDE SEQUENCE [LARGE SCALE GENOMIC DNA]</scope>
    <source>
        <strain evidence="1">K</strain>
    </source>
</reference>
<proteinExistence type="predicted"/>
<dbReference type="Pfam" id="PF14388">
    <property type="entry name" value="DUF4419"/>
    <property type="match status" value="1"/>
</dbReference>
<gene>
    <name evidence="1" type="ORF">TRFO_26466</name>
</gene>
<dbReference type="EMBL" id="MLAK01000748">
    <property type="protein sequence ID" value="OHT05729.1"/>
    <property type="molecule type" value="Genomic_DNA"/>
</dbReference>